<dbReference type="Pfam" id="PF13673">
    <property type="entry name" value="Acetyltransf_10"/>
    <property type="match status" value="1"/>
</dbReference>
<dbReference type="GO" id="GO:0016747">
    <property type="term" value="F:acyltransferase activity, transferring groups other than amino-acyl groups"/>
    <property type="evidence" value="ECO:0007669"/>
    <property type="project" value="InterPro"/>
</dbReference>
<evidence type="ECO:0000313" key="2">
    <source>
        <dbReference type="EMBL" id="KKA25586.1"/>
    </source>
</evidence>
<dbReference type="Proteomes" id="UP000053958">
    <property type="component" value="Unassembled WGS sequence"/>
</dbReference>
<comment type="caution">
    <text evidence="2">The sequence shown here is derived from an EMBL/GenBank/DDBJ whole genome shotgun (WGS) entry which is preliminary data.</text>
</comment>
<dbReference type="InterPro" id="IPR052523">
    <property type="entry name" value="Trichothecene_AcTrans"/>
</dbReference>
<protein>
    <submittedName>
        <fullName evidence="2">Acetyltransferase, GNAT family</fullName>
    </submittedName>
</protein>
<dbReference type="Gene3D" id="3.40.630.30">
    <property type="match status" value="1"/>
</dbReference>
<proteinExistence type="predicted"/>
<gene>
    <name evidence="2" type="ORF">T310_0391</name>
</gene>
<keyword evidence="3" id="KW-1185">Reference proteome</keyword>
<dbReference type="PANTHER" id="PTHR42791">
    <property type="entry name" value="GNAT FAMILY ACETYLTRANSFERASE"/>
    <property type="match status" value="1"/>
</dbReference>
<dbReference type="PROSITE" id="PS51186">
    <property type="entry name" value="GNAT"/>
    <property type="match status" value="1"/>
</dbReference>
<dbReference type="GeneID" id="25312445"/>
<dbReference type="AlphaFoldDB" id="A0A0F4Z663"/>
<dbReference type="OrthoDB" id="2115692at2759"/>
<name>A0A0F4Z663_RASE3</name>
<evidence type="ECO:0000259" key="1">
    <source>
        <dbReference type="PROSITE" id="PS51186"/>
    </source>
</evidence>
<dbReference type="InterPro" id="IPR000182">
    <property type="entry name" value="GNAT_dom"/>
</dbReference>
<dbReference type="STRING" id="1408163.A0A0F4Z663"/>
<reference evidence="2 3" key="1">
    <citation type="submission" date="2015-04" db="EMBL/GenBank/DDBJ databases">
        <authorList>
            <person name="Heijne W.H."/>
            <person name="Fedorova N.D."/>
            <person name="Nierman W.C."/>
            <person name="Vollebregt A.W."/>
            <person name="Zhao Z."/>
            <person name="Wu L."/>
            <person name="Kumar M."/>
            <person name="Stam H."/>
            <person name="van den Berg M.A."/>
            <person name="Pel H.J."/>
        </authorList>
    </citation>
    <scope>NUCLEOTIDE SEQUENCE [LARGE SCALE GENOMIC DNA]</scope>
    <source>
        <strain evidence="2 3">CBS 393.64</strain>
    </source>
</reference>
<dbReference type="RefSeq" id="XP_013332198.1">
    <property type="nucleotide sequence ID" value="XM_013476744.1"/>
</dbReference>
<accession>A0A0F4Z663</accession>
<dbReference type="PANTHER" id="PTHR42791:SF17">
    <property type="entry name" value="ACETYLTRANSFERASE, GNAT FAMILY FAMILY (AFU_ORTHOLOGUE AFUA_8G05690)"/>
    <property type="match status" value="1"/>
</dbReference>
<dbReference type="SUPFAM" id="SSF55729">
    <property type="entry name" value="Acyl-CoA N-acyltransferases (Nat)"/>
    <property type="match status" value="1"/>
</dbReference>
<organism evidence="2 3">
    <name type="scientific">Rasamsonia emersonii (strain ATCC 16479 / CBS 393.64 / IMI 116815)</name>
    <dbReference type="NCBI Taxonomy" id="1408163"/>
    <lineage>
        <taxon>Eukaryota</taxon>
        <taxon>Fungi</taxon>
        <taxon>Dikarya</taxon>
        <taxon>Ascomycota</taxon>
        <taxon>Pezizomycotina</taxon>
        <taxon>Eurotiomycetes</taxon>
        <taxon>Eurotiomycetidae</taxon>
        <taxon>Eurotiales</taxon>
        <taxon>Trichocomaceae</taxon>
        <taxon>Rasamsonia</taxon>
    </lineage>
</organism>
<evidence type="ECO:0000313" key="3">
    <source>
        <dbReference type="Proteomes" id="UP000053958"/>
    </source>
</evidence>
<dbReference type="EMBL" id="LASV01000017">
    <property type="protein sequence ID" value="KKA25586.1"/>
    <property type="molecule type" value="Genomic_DNA"/>
</dbReference>
<sequence>MAENHADIMGSRPHYWLELLGTVQDYQDKGAASLLINWGLQRADEERVECYIDSSPQAISIYERFGWVVKKRSCRVASGMTTTYHAKLNIVMDSTQLRQRDVRVDEDVGQ</sequence>
<feature type="domain" description="N-acetyltransferase" evidence="1">
    <location>
        <begin position="1"/>
        <end position="90"/>
    </location>
</feature>
<dbReference type="InterPro" id="IPR016181">
    <property type="entry name" value="Acyl_CoA_acyltransferase"/>
</dbReference>
<keyword evidence="2" id="KW-0808">Transferase</keyword>